<reference evidence="3" key="1">
    <citation type="journal article" date="2020" name="mSystems">
        <title>Genome- and Community-Level Interaction Insights into Carbon Utilization and Element Cycling Functions of Hydrothermarchaeota in Hydrothermal Sediment.</title>
        <authorList>
            <person name="Zhou Z."/>
            <person name="Liu Y."/>
            <person name="Xu W."/>
            <person name="Pan J."/>
            <person name="Luo Z.H."/>
            <person name="Li M."/>
        </authorList>
    </citation>
    <scope>NUCLEOTIDE SEQUENCE [LARGE SCALE GENOMIC DNA]</scope>
    <source>
        <strain evidence="3">SpSt-418</strain>
    </source>
</reference>
<dbReference type="SUPFAM" id="SSF52402">
    <property type="entry name" value="Adenine nucleotide alpha hydrolases-like"/>
    <property type="match status" value="2"/>
</dbReference>
<accession>A0A7C3PD81</accession>
<protein>
    <submittedName>
        <fullName evidence="3">Universal stress protein</fullName>
    </submittedName>
</protein>
<evidence type="ECO:0000313" key="3">
    <source>
        <dbReference type="EMBL" id="HFM98412.1"/>
    </source>
</evidence>
<dbReference type="InterPro" id="IPR014729">
    <property type="entry name" value="Rossmann-like_a/b/a_fold"/>
</dbReference>
<sequence length="291" mass="32306">MFQRLLICTDFNDGNHRLVNFVSDLAATGIKQITFLHVVPFDGGITIPAPDQKKLEQARKLLQPALDNANGQVEVFVDVESGNKPCDAIAQAAQKYKSDLIILGTPIRNLLTEKLFGSTAMSVFQKVAVPIMVLRPQLISTYTSEELALRCQHLFRCLLIPFDNSDVSRSFIEQIKERVTNSVSKPLKRLHLCWVVDADRAVPVEVRAKEAFQILDKIRDDLASLEVEVDPAEVRQGDPLTEILSAAQMADVSAIVTSSGDLTKKIPLPGPSFAAELLRRSWHPIILFPLK</sequence>
<dbReference type="InterPro" id="IPR006016">
    <property type="entry name" value="UspA"/>
</dbReference>
<comment type="similarity">
    <text evidence="1">Belongs to the universal stress protein A family.</text>
</comment>
<dbReference type="PANTHER" id="PTHR46268:SF22">
    <property type="entry name" value="SENSOR PROTEIN KDPD-RELATED"/>
    <property type="match status" value="1"/>
</dbReference>
<gene>
    <name evidence="3" type="ORF">ENR64_11775</name>
</gene>
<dbReference type="InterPro" id="IPR006015">
    <property type="entry name" value="Universal_stress_UspA"/>
</dbReference>
<name>A0A7C3PD81_9CYAN</name>
<feature type="domain" description="UspA" evidence="2">
    <location>
        <begin position="1"/>
        <end position="135"/>
    </location>
</feature>
<dbReference type="Pfam" id="PF00582">
    <property type="entry name" value="Usp"/>
    <property type="match status" value="1"/>
</dbReference>
<dbReference type="PANTHER" id="PTHR46268">
    <property type="entry name" value="STRESS RESPONSE PROTEIN NHAX"/>
    <property type="match status" value="1"/>
</dbReference>
<organism evidence="3">
    <name type="scientific">Oscillatoriales cyanobacterium SpSt-418</name>
    <dbReference type="NCBI Taxonomy" id="2282169"/>
    <lineage>
        <taxon>Bacteria</taxon>
        <taxon>Bacillati</taxon>
        <taxon>Cyanobacteriota</taxon>
        <taxon>Cyanophyceae</taxon>
        <taxon>Oscillatoriophycideae</taxon>
        <taxon>Oscillatoriales</taxon>
    </lineage>
</organism>
<proteinExistence type="inferred from homology"/>
<dbReference type="EMBL" id="DSRU01000169">
    <property type="protein sequence ID" value="HFM98412.1"/>
    <property type="molecule type" value="Genomic_DNA"/>
</dbReference>
<comment type="caution">
    <text evidence="3">The sequence shown here is derived from an EMBL/GenBank/DDBJ whole genome shotgun (WGS) entry which is preliminary data.</text>
</comment>
<dbReference type="CDD" id="cd00293">
    <property type="entry name" value="USP-like"/>
    <property type="match status" value="1"/>
</dbReference>
<dbReference type="PRINTS" id="PR01438">
    <property type="entry name" value="UNVRSLSTRESS"/>
</dbReference>
<dbReference type="AlphaFoldDB" id="A0A7C3PD81"/>
<evidence type="ECO:0000259" key="2">
    <source>
        <dbReference type="Pfam" id="PF00582"/>
    </source>
</evidence>
<dbReference type="Gene3D" id="3.40.50.620">
    <property type="entry name" value="HUPs"/>
    <property type="match status" value="2"/>
</dbReference>
<evidence type="ECO:0000256" key="1">
    <source>
        <dbReference type="ARBA" id="ARBA00008791"/>
    </source>
</evidence>